<organism evidence="8 9">
    <name type="scientific">Emergencia timonensis</name>
    <dbReference type="NCBI Taxonomy" id="1776384"/>
    <lineage>
        <taxon>Bacteria</taxon>
        <taxon>Bacillati</taxon>
        <taxon>Bacillota</taxon>
        <taxon>Clostridia</taxon>
        <taxon>Peptostreptococcales</taxon>
        <taxon>Anaerovoracaceae</taxon>
        <taxon>Emergencia</taxon>
    </lineage>
</organism>
<feature type="domain" description="EamA" evidence="7">
    <location>
        <begin position="11"/>
        <end position="150"/>
    </location>
</feature>
<dbReference type="GO" id="GO:0016020">
    <property type="term" value="C:membrane"/>
    <property type="evidence" value="ECO:0007669"/>
    <property type="project" value="UniProtKB-SubCell"/>
</dbReference>
<dbReference type="PANTHER" id="PTHR32322">
    <property type="entry name" value="INNER MEMBRANE TRANSPORTER"/>
    <property type="match status" value="1"/>
</dbReference>
<reference evidence="8 9" key="1">
    <citation type="submission" date="2018-08" db="EMBL/GenBank/DDBJ databases">
        <title>A genome reference for cultivated species of the human gut microbiota.</title>
        <authorList>
            <person name="Zou Y."/>
            <person name="Xue W."/>
            <person name="Luo G."/>
        </authorList>
    </citation>
    <scope>NUCLEOTIDE SEQUENCE [LARGE SCALE GENOMIC DNA]</scope>
    <source>
        <strain evidence="8 9">AM07-24</strain>
    </source>
</reference>
<feature type="transmembrane region" description="Helical" evidence="6">
    <location>
        <begin position="254"/>
        <end position="273"/>
    </location>
</feature>
<accession>A0A415E6K8</accession>
<dbReference type="AlphaFoldDB" id="A0A415E6K8"/>
<dbReference type="Proteomes" id="UP000284841">
    <property type="component" value="Unassembled WGS sequence"/>
</dbReference>
<sequence length="299" mass="31616">MSMKEKDRKKIGTLCCVVGAVCWGVSGTCSEALFRSYEIDTSWVTAIRMSVTGILLLGWTAARKKGTLTAMVKDKKTAVQLLLFALAGLLLCQYTYLAAIKSSNSGTATVLQNLSIVLIAIFICITTRTLPKKKQTVSILLALIGVWLIATKGSFTSLELSGPGLFWGFGAAAGAASYSLLSRNPVSKWGSLPVTGFGMLIGGLVFFLITRSWYLPTGLDGYASLLLAIIVFVGTLGAFTLFVQGVSMVGPVTAALLACLEPLTAALLSAVWLGSVFTAAELIGFACILSTVFLLSREI</sequence>
<feature type="transmembrane region" description="Helical" evidence="6">
    <location>
        <begin position="106"/>
        <end position="125"/>
    </location>
</feature>
<evidence type="ECO:0000259" key="7">
    <source>
        <dbReference type="Pfam" id="PF00892"/>
    </source>
</evidence>
<feature type="transmembrane region" description="Helical" evidence="6">
    <location>
        <begin position="221"/>
        <end position="242"/>
    </location>
</feature>
<evidence type="ECO:0000256" key="2">
    <source>
        <dbReference type="ARBA" id="ARBA00007362"/>
    </source>
</evidence>
<evidence type="ECO:0000256" key="1">
    <source>
        <dbReference type="ARBA" id="ARBA00004141"/>
    </source>
</evidence>
<feature type="domain" description="EamA" evidence="7">
    <location>
        <begin position="163"/>
        <end position="296"/>
    </location>
</feature>
<evidence type="ECO:0000256" key="5">
    <source>
        <dbReference type="ARBA" id="ARBA00023136"/>
    </source>
</evidence>
<feature type="transmembrane region" description="Helical" evidence="6">
    <location>
        <begin position="164"/>
        <end position="181"/>
    </location>
</feature>
<protein>
    <submittedName>
        <fullName evidence="8">EamA family transporter</fullName>
    </submittedName>
</protein>
<dbReference type="InterPro" id="IPR050638">
    <property type="entry name" value="AA-Vitamin_Transporters"/>
</dbReference>
<name>A0A415E6K8_9FIRM</name>
<keyword evidence="5 6" id="KW-0472">Membrane</keyword>
<dbReference type="SUPFAM" id="SSF103481">
    <property type="entry name" value="Multidrug resistance efflux transporter EmrE"/>
    <property type="match status" value="2"/>
</dbReference>
<feature type="transmembrane region" description="Helical" evidence="6">
    <location>
        <begin position="279"/>
        <end position="296"/>
    </location>
</feature>
<evidence type="ECO:0000313" key="9">
    <source>
        <dbReference type="Proteomes" id="UP000284841"/>
    </source>
</evidence>
<feature type="transmembrane region" description="Helical" evidence="6">
    <location>
        <begin position="193"/>
        <end position="215"/>
    </location>
</feature>
<dbReference type="OrthoDB" id="9810818at2"/>
<proteinExistence type="inferred from homology"/>
<evidence type="ECO:0000313" key="8">
    <source>
        <dbReference type="EMBL" id="RHJ89358.1"/>
    </source>
</evidence>
<comment type="subcellular location">
    <subcellularLocation>
        <location evidence="1">Membrane</location>
        <topology evidence="1">Multi-pass membrane protein</topology>
    </subcellularLocation>
</comment>
<evidence type="ECO:0000256" key="6">
    <source>
        <dbReference type="SAM" id="Phobius"/>
    </source>
</evidence>
<dbReference type="PANTHER" id="PTHR32322:SF2">
    <property type="entry name" value="EAMA DOMAIN-CONTAINING PROTEIN"/>
    <property type="match status" value="1"/>
</dbReference>
<feature type="transmembrane region" description="Helical" evidence="6">
    <location>
        <begin position="43"/>
        <end position="61"/>
    </location>
</feature>
<dbReference type="EMBL" id="QRMS01000001">
    <property type="protein sequence ID" value="RHJ89358.1"/>
    <property type="molecule type" value="Genomic_DNA"/>
</dbReference>
<evidence type="ECO:0000256" key="3">
    <source>
        <dbReference type="ARBA" id="ARBA00022692"/>
    </source>
</evidence>
<dbReference type="InterPro" id="IPR037185">
    <property type="entry name" value="EmrE-like"/>
</dbReference>
<gene>
    <name evidence="8" type="ORF">DW099_01925</name>
</gene>
<dbReference type="Pfam" id="PF00892">
    <property type="entry name" value="EamA"/>
    <property type="match status" value="2"/>
</dbReference>
<keyword evidence="4 6" id="KW-1133">Transmembrane helix</keyword>
<keyword evidence="9" id="KW-1185">Reference proteome</keyword>
<evidence type="ECO:0000256" key="4">
    <source>
        <dbReference type="ARBA" id="ARBA00022989"/>
    </source>
</evidence>
<dbReference type="STRING" id="1776384.GCA_900086585_02666"/>
<comment type="caution">
    <text evidence="8">The sequence shown here is derived from an EMBL/GenBank/DDBJ whole genome shotgun (WGS) entry which is preliminary data.</text>
</comment>
<feature type="transmembrane region" description="Helical" evidence="6">
    <location>
        <begin position="137"/>
        <end position="158"/>
    </location>
</feature>
<feature type="transmembrane region" description="Helical" evidence="6">
    <location>
        <begin position="81"/>
        <end position="100"/>
    </location>
</feature>
<keyword evidence="3 6" id="KW-0812">Transmembrane</keyword>
<comment type="similarity">
    <text evidence="2">Belongs to the EamA transporter family.</text>
</comment>
<dbReference type="InterPro" id="IPR000620">
    <property type="entry name" value="EamA_dom"/>
</dbReference>